<protein>
    <recommendedName>
        <fullName evidence="2">Type II secretion system protein GspE N-terminal domain-containing protein</fullName>
    </recommendedName>
</protein>
<dbReference type="Gene3D" id="3.30.300.160">
    <property type="entry name" value="Type II secretion system, protein E, N-terminal domain"/>
    <property type="match status" value="1"/>
</dbReference>
<dbReference type="SUPFAM" id="SSF160246">
    <property type="entry name" value="EspE N-terminal domain-like"/>
    <property type="match status" value="1"/>
</dbReference>
<dbReference type="Proteomes" id="UP001237448">
    <property type="component" value="Unassembled WGS sequence"/>
</dbReference>
<reference evidence="3 4" key="1">
    <citation type="submission" date="2023-07" db="EMBL/GenBank/DDBJ databases">
        <title>Genomic Encyclopedia of Type Strains, Phase IV (KMG-IV): sequencing the most valuable type-strain genomes for metagenomic binning, comparative biology and taxonomic classification.</title>
        <authorList>
            <person name="Goeker M."/>
        </authorList>
    </citation>
    <scope>NUCLEOTIDE SEQUENCE [LARGE SCALE GENOMIC DNA]</scope>
    <source>
        <strain evidence="3 4">DSM 5896</strain>
    </source>
</reference>
<evidence type="ECO:0000256" key="1">
    <source>
        <dbReference type="SAM" id="MobiDB-lite"/>
    </source>
</evidence>
<feature type="region of interest" description="Disordered" evidence="1">
    <location>
        <begin position="159"/>
        <end position="178"/>
    </location>
</feature>
<keyword evidence="4" id="KW-1185">Reference proteome</keyword>
<comment type="caution">
    <text evidence="3">The sequence shown here is derived from an EMBL/GenBank/DDBJ whole genome shotgun (WGS) entry which is preliminary data.</text>
</comment>
<evidence type="ECO:0000259" key="2">
    <source>
        <dbReference type="Pfam" id="PF05157"/>
    </source>
</evidence>
<feature type="domain" description="Type II secretion system protein GspE N-terminal" evidence="2">
    <location>
        <begin position="77"/>
        <end position="131"/>
    </location>
</feature>
<evidence type="ECO:0000313" key="3">
    <source>
        <dbReference type="EMBL" id="MDQ0390694.1"/>
    </source>
</evidence>
<name>A0ABU0F7V6_9HYPH</name>
<dbReference type="Pfam" id="PF05157">
    <property type="entry name" value="MshEN"/>
    <property type="match status" value="1"/>
</dbReference>
<sequence length="178" mass="19209">MTHREPLSDRAEMSPIDRLVEFWLKRGALREDSLERGRGTAQASGERLDRALNKLGLISDADFAEGWAAILGWPVADTYPETPLALPNVPSRFLVGAGLVPLRCDDTTLTLAVGDPLDTFSLAALSAKTGLALVPQAECHGDSPTARLISVALHRSSIRNGHPDLQPPCSVEQNTYKS</sequence>
<evidence type="ECO:0000313" key="4">
    <source>
        <dbReference type="Proteomes" id="UP001237448"/>
    </source>
</evidence>
<dbReference type="InterPro" id="IPR037257">
    <property type="entry name" value="T2SS_E_N_sf"/>
</dbReference>
<dbReference type="Gene3D" id="1.10.40.70">
    <property type="match status" value="1"/>
</dbReference>
<dbReference type="RefSeq" id="WP_307422055.1">
    <property type="nucleotide sequence ID" value="NZ_JAUSVK010000001.1"/>
</dbReference>
<proteinExistence type="predicted"/>
<dbReference type="InterPro" id="IPR007831">
    <property type="entry name" value="T2SS_GspE_N"/>
</dbReference>
<gene>
    <name evidence="3" type="ORF">J3R73_000486</name>
</gene>
<organism evidence="3 4">
    <name type="scientific">Labrys monachus</name>
    <dbReference type="NCBI Taxonomy" id="217067"/>
    <lineage>
        <taxon>Bacteria</taxon>
        <taxon>Pseudomonadati</taxon>
        <taxon>Pseudomonadota</taxon>
        <taxon>Alphaproteobacteria</taxon>
        <taxon>Hyphomicrobiales</taxon>
        <taxon>Xanthobacteraceae</taxon>
        <taxon>Labrys</taxon>
    </lineage>
</organism>
<dbReference type="EMBL" id="JAUSVK010000001">
    <property type="protein sequence ID" value="MDQ0390694.1"/>
    <property type="molecule type" value="Genomic_DNA"/>
</dbReference>
<accession>A0ABU0F7V6</accession>